<accession>A0A7C9VKW8</accession>
<dbReference type="AlphaFoldDB" id="A0A7C9VKW8"/>
<dbReference type="RefSeq" id="WP_166044576.1">
    <property type="nucleotide sequence ID" value="NZ_JAAMPJ010000001.1"/>
</dbReference>
<evidence type="ECO:0000256" key="1">
    <source>
        <dbReference type="SAM" id="SignalP"/>
    </source>
</evidence>
<feature type="chain" id="PRO_5039606688" description="DUF3558 domain-containing protein" evidence="1">
    <location>
        <begin position="18"/>
        <end position="196"/>
    </location>
</feature>
<reference evidence="2 3" key="1">
    <citation type="submission" date="2020-03" db="EMBL/GenBank/DDBJ databases">
        <title>Isolation and identification of active actinomycetes.</title>
        <authorList>
            <person name="Sun X."/>
        </authorList>
    </citation>
    <scope>NUCLEOTIDE SEQUENCE [LARGE SCALE GENOMIC DNA]</scope>
    <source>
        <strain evidence="2 3">NEAU-D13</strain>
    </source>
</reference>
<organism evidence="2 3">
    <name type="scientific">Lentzea alba</name>
    <dbReference type="NCBI Taxonomy" id="2714351"/>
    <lineage>
        <taxon>Bacteria</taxon>
        <taxon>Bacillati</taxon>
        <taxon>Actinomycetota</taxon>
        <taxon>Actinomycetes</taxon>
        <taxon>Pseudonocardiales</taxon>
        <taxon>Pseudonocardiaceae</taxon>
        <taxon>Lentzea</taxon>
    </lineage>
</organism>
<evidence type="ECO:0000313" key="2">
    <source>
        <dbReference type="EMBL" id="NGY58554.1"/>
    </source>
</evidence>
<proteinExistence type="predicted"/>
<dbReference type="PROSITE" id="PS51257">
    <property type="entry name" value="PROKAR_LIPOPROTEIN"/>
    <property type="match status" value="1"/>
</dbReference>
<feature type="signal peptide" evidence="1">
    <location>
        <begin position="1"/>
        <end position="17"/>
    </location>
</feature>
<sequence length="196" mass="21037">MRPRPIIALAITAMALAGGCTVKPVSTTTFSSAPTPTTTPAPGPVKYASATFKTCLEIQQKVPGLPSPLASEPLRGDDRFSLTCTFTTSENDDIPMITLEVELYENLRDSSGAERAKSGFNATPMGETKDSSLHLGSEARWADPGSGPGCRLNVLDENAVLMTRYNNVGKKLDPRSEECRRLASDVVKQFYAAIQP</sequence>
<comment type="caution">
    <text evidence="2">The sequence shown here is derived from an EMBL/GenBank/DDBJ whole genome shotgun (WGS) entry which is preliminary data.</text>
</comment>
<keyword evidence="1" id="KW-0732">Signal</keyword>
<dbReference type="EMBL" id="JAAMPJ010000001">
    <property type="protein sequence ID" value="NGY58554.1"/>
    <property type="molecule type" value="Genomic_DNA"/>
</dbReference>
<evidence type="ECO:0000313" key="3">
    <source>
        <dbReference type="Proteomes" id="UP000481360"/>
    </source>
</evidence>
<keyword evidence="3" id="KW-1185">Reference proteome</keyword>
<dbReference type="Proteomes" id="UP000481360">
    <property type="component" value="Unassembled WGS sequence"/>
</dbReference>
<evidence type="ECO:0008006" key="4">
    <source>
        <dbReference type="Google" id="ProtNLM"/>
    </source>
</evidence>
<name>A0A7C9VKW8_9PSEU</name>
<gene>
    <name evidence="2" type="ORF">G7043_06350</name>
</gene>
<protein>
    <recommendedName>
        <fullName evidence="4">DUF3558 domain-containing protein</fullName>
    </recommendedName>
</protein>